<evidence type="ECO:0008006" key="3">
    <source>
        <dbReference type="Google" id="ProtNLM"/>
    </source>
</evidence>
<protein>
    <recommendedName>
        <fullName evidence="3">ParB/Sulfiredoxin domain-containing protein</fullName>
    </recommendedName>
</protein>
<comment type="caution">
    <text evidence="1">The sequence shown here is derived from an EMBL/GenBank/DDBJ whole genome shotgun (WGS) entry which is preliminary data.</text>
</comment>
<sequence>MAKSPTAGPQKGAPPSLEWIAVDRLNVDAAYQRATDGPNSRKVIFGMVKEWDWALCQPLVVSRRADGSLYVLDGQHRKEGAEERGDIPHLPCVVVSDRDRAGEAETFVALNTRRQKLSQADIFNGMLAAGDESAKATQILLQETGWRIRSHGASSAYHPGDLGCAPMLARAVAAHGEAVVRNALTALREAYPDKAVTTAATLLKALIAIYRDGDLNGGDPDLFIETLSDAEPGDWELHGMDHRRKHPALSRIEAISAAMLEAYREMRKGEAA</sequence>
<accession>A0ABV6CW76</accession>
<evidence type="ECO:0000313" key="2">
    <source>
        <dbReference type="Proteomes" id="UP001589798"/>
    </source>
</evidence>
<evidence type="ECO:0000313" key="1">
    <source>
        <dbReference type="EMBL" id="MFC0204697.1"/>
    </source>
</evidence>
<dbReference type="SUPFAM" id="SSF110849">
    <property type="entry name" value="ParB/Sulfiredoxin"/>
    <property type="match status" value="1"/>
</dbReference>
<dbReference type="RefSeq" id="WP_379487457.1">
    <property type="nucleotide sequence ID" value="NZ_JBHLWK010000013.1"/>
</dbReference>
<proteinExistence type="predicted"/>
<dbReference type="Proteomes" id="UP001589798">
    <property type="component" value="Unassembled WGS sequence"/>
</dbReference>
<name>A0ABV6CW76_9SPHN</name>
<gene>
    <name evidence="1" type="ORF">ACFFJC_10475</name>
</gene>
<dbReference type="InterPro" id="IPR036086">
    <property type="entry name" value="ParB/Sulfiredoxin_sf"/>
</dbReference>
<dbReference type="EMBL" id="JBHLWK010000013">
    <property type="protein sequence ID" value="MFC0204697.1"/>
    <property type="molecule type" value="Genomic_DNA"/>
</dbReference>
<reference evidence="1 2" key="1">
    <citation type="submission" date="2024-09" db="EMBL/GenBank/DDBJ databases">
        <authorList>
            <person name="Sun Q."/>
            <person name="Mori K."/>
        </authorList>
    </citation>
    <scope>NUCLEOTIDE SEQUENCE [LARGE SCALE GENOMIC DNA]</scope>
    <source>
        <strain evidence="1 2">CCM 7706</strain>
    </source>
</reference>
<organism evidence="1 2">
    <name type="scientific">Novosphingobium soli</name>
    <dbReference type="NCBI Taxonomy" id="574956"/>
    <lineage>
        <taxon>Bacteria</taxon>
        <taxon>Pseudomonadati</taxon>
        <taxon>Pseudomonadota</taxon>
        <taxon>Alphaproteobacteria</taxon>
        <taxon>Sphingomonadales</taxon>
        <taxon>Sphingomonadaceae</taxon>
        <taxon>Novosphingobium</taxon>
    </lineage>
</organism>
<keyword evidence="2" id="KW-1185">Reference proteome</keyword>